<dbReference type="PANTHER" id="PTHR21678:SF0">
    <property type="entry name" value="C3H1-TYPE DOMAIN-CONTAINING PROTEIN"/>
    <property type="match status" value="1"/>
</dbReference>
<dbReference type="InterPro" id="IPR039884">
    <property type="entry name" value="R3HC1/R3HCL"/>
</dbReference>
<feature type="region of interest" description="Disordered" evidence="2">
    <location>
        <begin position="192"/>
        <end position="314"/>
    </location>
</feature>
<dbReference type="AlphaFoldDB" id="A0A0K8TPV4"/>
<evidence type="ECO:0000256" key="1">
    <source>
        <dbReference type="SAM" id="Coils"/>
    </source>
</evidence>
<feature type="compositionally biased region" description="Low complexity" evidence="2">
    <location>
        <begin position="195"/>
        <end position="209"/>
    </location>
</feature>
<dbReference type="Gene3D" id="3.30.70.330">
    <property type="match status" value="1"/>
</dbReference>
<keyword evidence="1" id="KW-0175">Coiled coil</keyword>
<dbReference type="Gene3D" id="3.30.1370.50">
    <property type="entry name" value="R3H-like domain"/>
    <property type="match status" value="1"/>
</dbReference>
<organism evidence="4">
    <name type="scientific">Tabanus bromius</name>
    <name type="common">Band-eyed brown horse fly</name>
    <dbReference type="NCBI Taxonomy" id="304241"/>
    <lineage>
        <taxon>Eukaryota</taxon>
        <taxon>Metazoa</taxon>
        <taxon>Ecdysozoa</taxon>
        <taxon>Arthropoda</taxon>
        <taxon>Hexapoda</taxon>
        <taxon>Insecta</taxon>
        <taxon>Pterygota</taxon>
        <taxon>Neoptera</taxon>
        <taxon>Endopterygota</taxon>
        <taxon>Diptera</taxon>
        <taxon>Brachycera</taxon>
        <taxon>Tabanomorpha</taxon>
        <taxon>Tabanoidea</taxon>
        <taxon>Tabanidae</taxon>
        <taxon>Tabanus</taxon>
    </lineage>
</organism>
<dbReference type="InterPro" id="IPR001374">
    <property type="entry name" value="R3H_dom"/>
</dbReference>
<feature type="coiled-coil region" evidence="1">
    <location>
        <begin position="398"/>
        <end position="425"/>
    </location>
</feature>
<evidence type="ECO:0000259" key="3">
    <source>
        <dbReference type="PROSITE" id="PS51061"/>
    </source>
</evidence>
<feature type="compositionally biased region" description="Polar residues" evidence="2">
    <location>
        <begin position="292"/>
        <end position="302"/>
    </location>
</feature>
<dbReference type="Pfam" id="PF01424">
    <property type="entry name" value="R3H"/>
    <property type="match status" value="1"/>
</dbReference>
<protein>
    <submittedName>
        <fullName evidence="4">Hipothetical protein</fullName>
    </submittedName>
</protein>
<dbReference type="InterPro" id="IPR012677">
    <property type="entry name" value="Nucleotide-bd_a/b_plait_sf"/>
</dbReference>
<dbReference type="InterPro" id="IPR035979">
    <property type="entry name" value="RBD_domain_sf"/>
</dbReference>
<feature type="non-terminal residue" evidence="4">
    <location>
        <position position="1"/>
    </location>
</feature>
<evidence type="ECO:0000256" key="2">
    <source>
        <dbReference type="SAM" id="MobiDB-lite"/>
    </source>
</evidence>
<dbReference type="SUPFAM" id="SSF82708">
    <property type="entry name" value="R3H domain"/>
    <property type="match status" value="1"/>
</dbReference>
<feature type="domain" description="R3H" evidence="3">
    <location>
        <begin position="6"/>
        <end position="74"/>
    </location>
</feature>
<feature type="region of interest" description="Disordered" evidence="2">
    <location>
        <begin position="113"/>
        <end position="153"/>
    </location>
</feature>
<dbReference type="GO" id="GO:0003676">
    <property type="term" value="F:nucleic acid binding"/>
    <property type="evidence" value="ECO:0007669"/>
    <property type="project" value="UniProtKB-UniRule"/>
</dbReference>
<sequence length="657" mass="74407">LSLIDEEFVFNVDSDIREYAKKQNFDSVLLFPPVNNYRRFLIHRACEDLSHQYDLVTFSVGQGSKRRTAVCFKKQLLVPLESLSSDNKRKEERKRTWAEPLTRKDYLKMGVEKSNDVTSSSKASGKPSAVNIYRPPALRRLASSTSQTDTTDDSGRVVIQQHPEQQQHHQQQNQEVPEPIKPKEAINTNQDLQATGTNVQSNTNSTSNRPVRRERRPDRAVYIPRARRSQTTPPQLNANNIESTNLSLTNGTQNNNTNSAIVNTSSSLNRSPQTDNNSDVIERKVNAIESPTFHSTPNTNPTNREKSRNSFEPTPVINNCDSCKISNQYKELKDNKHLDKQDNLSSNERDNSLAINSTNLISQLVKVNMDENKSRTEEKLSLNPTLLRIEDAASPKKESKEDKEIKELEKASKEINRTSRRIIKQTFNSDVLEIPEAISPSSESKNVQEKKITRTVDPECDDWESIFDDSGECVDPKIIAELTASVGKVKIEKPKSDYKAYHLKQAILNEEEFPHVLEVSNFPVEFKTQDLLMIFQAYKESGFDIKWVDDTHALAVFSSSRIAAEVLAMGHPFVLLKPLAQATVESRAKARKCSASLQPYRPRPETCAALARRLVTGALGVRLKTAAQEREVEKRVLREAKERKLLAAKQREATWES</sequence>
<reference evidence="4" key="1">
    <citation type="journal article" date="2015" name="Insect Biochem. Mol. Biol.">
        <title>An insight into the sialome of the horse fly, Tabanus bromius.</title>
        <authorList>
            <person name="Ribeiro J.M."/>
            <person name="Kazimirova M."/>
            <person name="Takac P."/>
            <person name="Andersen J.F."/>
            <person name="Francischetti I.M."/>
        </authorList>
    </citation>
    <scope>NUCLEOTIDE SEQUENCE</scope>
</reference>
<dbReference type="InterPro" id="IPR036867">
    <property type="entry name" value="R3H_dom_sf"/>
</dbReference>
<feature type="compositionally biased region" description="Polar residues" evidence="2">
    <location>
        <begin position="229"/>
        <end position="279"/>
    </location>
</feature>
<name>A0A0K8TPV4_TABBR</name>
<dbReference type="PANTHER" id="PTHR21678">
    <property type="entry name" value="GROWTH INHIBITION AND DIFFERENTIATION RELATED PROTEIN 88"/>
    <property type="match status" value="1"/>
</dbReference>
<dbReference type="PROSITE" id="PS51061">
    <property type="entry name" value="R3H"/>
    <property type="match status" value="1"/>
</dbReference>
<dbReference type="EMBL" id="GDAI01001678">
    <property type="protein sequence ID" value="JAI15925.1"/>
    <property type="molecule type" value="mRNA"/>
</dbReference>
<dbReference type="SUPFAM" id="SSF54928">
    <property type="entry name" value="RNA-binding domain, RBD"/>
    <property type="match status" value="1"/>
</dbReference>
<proteinExistence type="evidence at transcript level"/>
<accession>A0A0K8TPV4</accession>
<evidence type="ECO:0000313" key="4">
    <source>
        <dbReference type="EMBL" id="JAI15925.1"/>
    </source>
</evidence>